<feature type="compositionally biased region" description="Basic and acidic residues" evidence="1">
    <location>
        <begin position="206"/>
        <end position="222"/>
    </location>
</feature>
<dbReference type="Proteomes" id="UP000321518">
    <property type="component" value="Unassembled WGS sequence"/>
</dbReference>
<proteinExistence type="predicted"/>
<evidence type="ECO:0000313" key="3">
    <source>
        <dbReference type="EMBL" id="GEM11317.1"/>
    </source>
</evidence>
<feature type="compositionally biased region" description="Low complexity" evidence="1">
    <location>
        <begin position="99"/>
        <end position="117"/>
    </location>
</feature>
<evidence type="ECO:0000256" key="1">
    <source>
        <dbReference type="SAM" id="MobiDB-lite"/>
    </source>
</evidence>
<evidence type="ECO:0000259" key="2">
    <source>
        <dbReference type="PROSITE" id="PS50108"/>
    </source>
</evidence>
<reference evidence="3 4" key="1">
    <citation type="submission" date="2019-07" db="EMBL/GenBank/DDBJ databases">
        <title>Rhodotorula toruloides NBRC10032 genome sequencing.</title>
        <authorList>
            <person name="Shida Y."/>
            <person name="Takaku H."/>
            <person name="Ogasawara W."/>
            <person name="Mori K."/>
        </authorList>
    </citation>
    <scope>NUCLEOTIDE SEQUENCE [LARGE SCALE GENOMIC DNA]</scope>
    <source>
        <strain evidence="3 4">NBRC10032</strain>
    </source>
</reference>
<feature type="region of interest" description="Disordered" evidence="1">
    <location>
        <begin position="82"/>
        <end position="134"/>
    </location>
</feature>
<dbReference type="PROSITE" id="PS50108">
    <property type="entry name" value="CRIB"/>
    <property type="match status" value="1"/>
</dbReference>
<feature type="region of interest" description="Disordered" evidence="1">
    <location>
        <begin position="20"/>
        <end position="59"/>
    </location>
</feature>
<dbReference type="EMBL" id="BJWK01000014">
    <property type="protein sequence ID" value="GEM11317.1"/>
    <property type="molecule type" value="Genomic_DNA"/>
</dbReference>
<dbReference type="OrthoDB" id="2525492at2759"/>
<organism evidence="3 4">
    <name type="scientific">Rhodotorula toruloides</name>
    <name type="common">Yeast</name>
    <name type="synonym">Rhodosporidium toruloides</name>
    <dbReference type="NCBI Taxonomy" id="5286"/>
    <lineage>
        <taxon>Eukaryota</taxon>
        <taxon>Fungi</taxon>
        <taxon>Dikarya</taxon>
        <taxon>Basidiomycota</taxon>
        <taxon>Pucciniomycotina</taxon>
        <taxon>Microbotryomycetes</taxon>
        <taxon>Sporidiobolales</taxon>
        <taxon>Sporidiobolaceae</taxon>
        <taxon>Rhodotorula</taxon>
    </lineage>
</organism>
<protein>
    <submittedName>
        <fullName evidence="3">Proteophosphoglycan ppg4</fullName>
    </submittedName>
</protein>
<feature type="region of interest" description="Disordered" evidence="1">
    <location>
        <begin position="174"/>
        <end position="222"/>
    </location>
</feature>
<dbReference type="InterPro" id="IPR000095">
    <property type="entry name" value="CRIB_dom"/>
</dbReference>
<name>A0A511KLV6_RHOTO</name>
<evidence type="ECO:0000313" key="4">
    <source>
        <dbReference type="Proteomes" id="UP000321518"/>
    </source>
</evidence>
<sequence>MSIGSPTGFRHVAHMSVDEAFDASAGQGGHGRARDPQADFAPLPPSLSSPNLAPKRADRLSAPAYMPAVDNALSRALVDASNRVLSTPSSPSRPPPAQPVRSPTPSTRPTSLPASPANVAIKRKPPPPVTPSVIREVNNPSVIRPQPAVATLAQASSSLIALQNLFSPSELRTAQAAVAQTSDEEDQGKNKDPAYETNTTKAFKGPMRDIEEALKREAERER</sequence>
<comment type="caution">
    <text evidence="3">The sequence shown here is derived from an EMBL/GenBank/DDBJ whole genome shotgun (WGS) entry which is preliminary data.</text>
</comment>
<gene>
    <name evidence="3" type="ORF">Rt10032_c14g5334</name>
</gene>
<feature type="domain" description="CRIB" evidence="2">
    <location>
        <begin position="3"/>
        <end position="16"/>
    </location>
</feature>
<dbReference type="AlphaFoldDB" id="A0A511KLV6"/>
<accession>A0A511KLV6</accession>